<evidence type="ECO:0000313" key="7">
    <source>
        <dbReference type="Proteomes" id="UP000243975"/>
    </source>
</evidence>
<gene>
    <name evidence="6" type="ORF">Ccrd_005910</name>
</gene>
<dbReference type="SUPFAM" id="SSF57903">
    <property type="entry name" value="FYVE/PHD zinc finger"/>
    <property type="match status" value="1"/>
</dbReference>
<organism evidence="6 7">
    <name type="scientific">Cynara cardunculus var. scolymus</name>
    <name type="common">Globe artichoke</name>
    <name type="synonym">Cynara scolymus</name>
    <dbReference type="NCBI Taxonomy" id="59895"/>
    <lineage>
        <taxon>Eukaryota</taxon>
        <taxon>Viridiplantae</taxon>
        <taxon>Streptophyta</taxon>
        <taxon>Embryophyta</taxon>
        <taxon>Tracheophyta</taxon>
        <taxon>Spermatophyta</taxon>
        <taxon>Magnoliopsida</taxon>
        <taxon>eudicotyledons</taxon>
        <taxon>Gunneridae</taxon>
        <taxon>Pentapetalae</taxon>
        <taxon>asterids</taxon>
        <taxon>campanulids</taxon>
        <taxon>Asterales</taxon>
        <taxon>Asteraceae</taxon>
        <taxon>Carduoideae</taxon>
        <taxon>Cardueae</taxon>
        <taxon>Carduinae</taxon>
        <taxon>Cynara</taxon>
    </lineage>
</organism>
<keyword evidence="3" id="KW-0862">Zinc</keyword>
<dbReference type="InterPro" id="IPR001965">
    <property type="entry name" value="Znf_PHD"/>
</dbReference>
<dbReference type="Gene3D" id="3.30.40.10">
    <property type="entry name" value="Zinc/RING finger domain, C3HC4 (zinc finger)"/>
    <property type="match status" value="1"/>
</dbReference>
<evidence type="ECO:0000256" key="2">
    <source>
        <dbReference type="ARBA" id="ARBA00022771"/>
    </source>
</evidence>
<dbReference type="PROSITE" id="PS01359">
    <property type="entry name" value="ZF_PHD_1"/>
    <property type="match status" value="1"/>
</dbReference>
<dbReference type="SMART" id="SM00249">
    <property type="entry name" value="PHD"/>
    <property type="match status" value="1"/>
</dbReference>
<name>A0A118JUH6_CYNCS</name>
<accession>A0A118JUH6</accession>
<evidence type="ECO:0000256" key="3">
    <source>
        <dbReference type="ARBA" id="ARBA00022833"/>
    </source>
</evidence>
<protein>
    <recommendedName>
        <fullName evidence="5">PHD-type domain-containing protein</fullName>
    </recommendedName>
</protein>
<dbReference type="InterPro" id="IPR047157">
    <property type="entry name" value="PHRF1/Atg35"/>
</dbReference>
<dbReference type="Pfam" id="PF00628">
    <property type="entry name" value="PHD"/>
    <property type="match status" value="1"/>
</dbReference>
<evidence type="ECO:0000256" key="1">
    <source>
        <dbReference type="ARBA" id="ARBA00022723"/>
    </source>
</evidence>
<keyword evidence="7" id="KW-1185">Reference proteome</keyword>
<proteinExistence type="predicted"/>
<dbReference type="InterPro" id="IPR013083">
    <property type="entry name" value="Znf_RING/FYVE/PHD"/>
</dbReference>
<keyword evidence="1" id="KW-0479">Metal-binding</keyword>
<dbReference type="InterPro" id="IPR019787">
    <property type="entry name" value="Znf_PHD-finger"/>
</dbReference>
<evidence type="ECO:0000313" key="6">
    <source>
        <dbReference type="EMBL" id="KVH92066.1"/>
    </source>
</evidence>
<dbReference type="InterPro" id="IPR011011">
    <property type="entry name" value="Znf_FYVE_PHD"/>
</dbReference>
<dbReference type="PANTHER" id="PTHR12618:SF20">
    <property type="entry name" value="PHD AND RING FINGER DOMAIN-CONTAINING PROTEIN 1"/>
    <property type="match status" value="1"/>
</dbReference>
<reference evidence="6 7" key="1">
    <citation type="journal article" date="2016" name="Sci. Rep.">
        <title>The genome sequence of the outbreeding globe artichoke constructed de novo incorporating a phase-aware low-pass sequencing strategy of F1 progeny.</title>
        <authorList>
            <person name="Scaglione D."/>
            <person name="Reyes-Chin-Wo S."/>
            <person name="Acquadro A."/>
            <person name="Froenicke L."/>
            <person name="Portis E."/>
            <person name="Beitel C."/>
            <person name="Tirone M."/>
            <person name="Mauro R."/>
            <person name="Lo Monaco A."/>
            <person name="Mauromicale G."/>
            <person name="Faccioli P."/>
            <person name="Cattivelli L."/>
            <person name="Rieseberg L."/>
            <person name="Michelmore R."/>
            <person name="Lanteri S."/>
        </authorList>
    </citation>
    <scope>NUCLEOTIDE SEQUENCE [LARGE SCALE GENOMIC DNA]</scope>
    <source>
        <strain evidence="6">2C</strain>
    </source>
</reference>
<dbReference type="Gramene" id="KVH92066">
    <property type="protein sequence ID" value="KVH92066"/>
    <property type="gene ID" value="Ccrd_005910"/>
</dbReference>
<evidence type="ECO:0000256" key="4">
    <source>
        <dbReference type="PROSITE-ProRule" id="PRU00146"/>
    </source>
</evidence>
<comment type="caution">
    <text evidence="6">The sequence shown here is derived from an EMBL/GenBank/DDBJ whole genome shotgun (WGS) entry which is preliminary data.</text>
</comment>
<dbReference type="InterPro" id="IPR019786">
    <property type="entry name" value="Zinc_finger_PHD-type_CS"/>
</dbReference>
<dbReference type="Proteomes" id="UP000243975">
    <property type="component" value="Unassembled WGS sequence"/>
</dbReference>
<sequence>MKLLDVLSKFAEQSDRRIIVERLHPLEFNQRLHEYRSLIARCRNCGSGDNKDQLLICDKCGQGYHMSCLFPILDRVPVGPWYCRICYILSRRPKSTQRNSFNSFSPYVDLYNRRRDHFIFFSNLGSY</sequence>
<dbReference type="AlphaFoldDB" id="A0A118JUH6"/>
<dbReference type="EMBL" id="LEKV01004863">
    <property type="protein sequence ID" value="KVH92066.1"/>
    <property type="molecule type" value="Genomic_DNA"/>
</dbReference>
<dbReference type="PROSITE" id="PS50016">
    <property type="entry name" value="ZF_PHD_2"/>
    <property type="match status" value="1"/>
</dbReference>
<keyword evidence="2 4" id="KW-0863">Zinc-finger</keyword>
<evidence type="ECO:0000259" key="5">
    <source>
        <dbReference type="PROSITE" id="PS50016"/>
    </source>
</evidence>
<feature type="domain" description="PHD-type" evidence="5">
    <location>
        <begin position="39"/>
        <end position="89"/>
    </location>
</feature>
<dbReference type="PANTHER" id="PTHR12618">
    <property type="entry name" value="PHD AND RING FINGER DOMAIN-CONTAINING PROTEIN 1"/>
    <property type="match status" value="1"/>
</dbReference>
<dbReference type="STRING" id="59895.A0A118JUH6"/>
<dbReference type="GO" id="GO:0008270">
    <property type="term" value="F:zinc ion binding"/>
    <property type="evidence" value="ECO:0007669"/>
    <property type="project" value="UniProtKB-KW"/>
</dbReference>